<protein>
    <submittedName>
        <fullName evidence="1">Uncharacterized protein</fullName>
    </submittedName>
</protein>
<reference evidence="1 2" key="1">
    <citation type="journal article" date="2021" name="bioRxiv">
        <title>The Gossypium anomalum genome as a resource for cotton improvement and evolutionary analysis of hybrid incompatibility.</title>
        <authorList>
            <person name="Grover C.E."/>
            <person name="Yuan D."/>
            <person name="Arick M.A."/>
            <person name="Miller E.R."/>
            <person name="Hu G."/>
            <person name="Peterson D.G."/>
            <person name="Wendel J.F."/>
            <person name="Udall J.A."/>
        </authorList>
    </citation>
    <scope>NUCLEOTIDE SEQUENCE [LARGE SCALE GENOMIC DNA]</scope>
    <source>
        <strain evidence="1">JFW-Udall</strain>
        <tissue evidence="1">Leaf</tissue>
    </source>
</reference>
<dbReference type="OrthoDB" id="10352897at2759"/>
<dbReference type="Gene3D" id="3.40.50.300">
    <property type="entry name" value="P-loop containing nucleotide triphosphate hydrolases"/>
    <property type="match status" value="1"/>
</dbReference>
<dbReference type="AlphaFoldDB" id="A0A8J5ZIQ4"/>
<comment type="caution">
    <text evidence="1">The sequence shown here is derived from an EMBL/GenBank/DDBJ whole genome shotgun (WGS) entry which is preliminary data.</text>
</comment>
<dbReference type="Proteomes" id="UP000701853">
    <property type="component" value="Chromosome 4"/>
</dbReference>
<sequence>MLKAFYTSCMLMFSKSWLAGAYAGQGVLFILESRFRKLTVILATNRDICNVSVRIFEISAAFRGYEGRIPVDLLDRMVIIRT</sequence>
<dbReference type="EMBL" id="JAHUZN010000004">
    <property type="protein sequence ID" value="KAG8496705.1"/>
    <property type="molecule type" value="Genomic_DNA"/>
</dbReference>
<accession>A0A8J5ZIQ4</accession>
<name>A0A8J5ZIQ4_9ROSI</name>
<evidence type="ECO:0000313" key="1">
    <source>
        <dbReference type="EMBL" id="KAG8496705.1"/>
    </source>
</evidence>
<gene>
    <name evidence="1" type="ORF">CXB51_007823</name>
</gene>
<dbReference type="InterPro" id="IPR027417">
    <property type="entry name" value="P-loop_NTPase"/>
</dbReference>
<organism evidence="1 2">
    <name type="scientific">Gossypium anomalum</name>
    <dbReference type="NCBI Taxonomy" id="47600"/>
    <lineage>
        <taxon>Eukaryota</taxon>
        <taxon>Viridiplantae</taxon>
        <taxon>Streptophyta</taxon>
        <taxon>Embryophyta</taxon>
        <taxon>Tracheophyta</taxon>
        <taxon>Spermatophyta</taxon>
        <taxon>Magnoliopsida</taxon>
        <taxon>eudicotyledons</taxon>
        <taxon>Gunneridae</taxon>
        <taxon>Pentapetalae</taxon>
        <taxon>rosids</taxon>
        <taxon>malvids</taxon>
        <taxon>Malvales</taxon>
        <taxon>Malvaceae</taxon>
        <taxon>Malvoideae</taxon>
        <taxon>Gossypium</taxon>
    </lineage>
</organism>
<evidence type="ECO:0000313" key="2">
    <source>
        <dbReference type="Proteomes" id="UP000701853"/>
    </source>
</evidence>
<keyword evidence="2" id="KW-1185">Reference proteome</keyword>
<proteinExistence type="predicted"/>